<name>A0A511T2W8_MYXFU</name>
<dbReference type="Proteomes" id="UP000183760">
    <property type="component" value="Unassembled WGS sequence"/>
</dbReference>
<dbReference type="STRING" id="1334629.MFUL124B02_29685"/>
<dbReference type="AlphaFoldDB" id="A0A511T2W8"/>
<dbReference type="Proteomes" id="UP000321514">
    <property type="component" value="Unassembled WGS sequence"/>
</dbReference>
<reference evidence="1 4" key="2">
    <citation type="submission" date="2019-07" db="EMBL/GenBank/DDBJ databases">
        <title>Whole genome shotgun sequence of Myxococcus fulvus NBRC 100333.</title>
        <authorList>
            <person name="Hosoyama A."/>
            <person name="Uohara A."/>
            <person name="Ohji S."/>
            <person name="Ichikawa N."/>
        </authorList>
    </citation>
    <scope>NUCLEOTIDE SEQUENCE [LARGE SCALE GENOMIC DNA]</scope>
    <source>
        <strain evidence="1 4">NBRC 100333</strain>
    </source>
</reference>
<dbReference type="EMBL" id="BJXR01000027">
    <property type="protein sequence ID" value="GEN08237.1"/>
    <property type="molecule type" value="Genomic_DNA"/>
</dbReference>
<reference evidence="2 3" key="1">
    <citation type="submission" date="2016-10" db="EMBL/GenBank/DDBJ databases">
        <authorList>
            <person name="Varghese N."/>
            <person name="Submissions S."/>
        </authorList>
    </citation>
    <scope>NUCLEOTIDE SEQUENCE [LARGE SCALE GENOMIC DNA]</scope>
    <source>
        <strain evidence="2 3">DSM 16525</strain>
    </source>
</reference>
<evidence type="ECO:0000313" key="3">
    <source>
        <dbReference type="Proteomes" id="UP000183760"/>
    </source>
</evidence>
<organism evidence="1 4">
    <name type="scientific">Myxococcus fulvus</name>
    <dbReference type="NCBI Taxonomy" id="33"/>
    <lineage>
        <taxon>Bacteria</taxon>
        <taxon>Pseudomonadati</taxon>
        <taxon>Myxococcota</taxon>
        <taxon>Myxococcia</taxon>
        <taxon>Myxococcales</taxon>
        <taxon>Cystobacterineae</taxon>
        <taxon>Myxococcaceae</taxon>
        <taxon>Myxococcus</taxon>
    </lineage>
</organism>
<dbReference type="EMBL" id="FOIB01000006">
    <property type="protein sequence ID" value="SEU21884.1"/>
    <property type="molecule type" value="Genomic_DNA"/>
</dbReference>
<evidence type="ECO:0000313" key="2">
    <source>
        <dbReference type="EMBL" id="SEU21884.1"/>
    </source>
</evidence>
<gene>
    <name evidence="1" type="ORF">MFU01_32740</name>
    <name evidence="2" type="ORF">SAMN05443572_106337</name>
</gene>
<sequence>MTFRGLSSALASDSDWSELDHSLVTAWRLDTLAVLADLLQRRGDPRGELMALDLNPKPEDRGWRHRRQEVLAAWLGAPLAALAGPLVQHGFIHALRDDRFHPPGLLDGPLGTFVRQYTVRGDERALARLASRPRPWLVQLTFIPTGPTVRVSDTVRDALIAATPHLQELHLLGSRPPFDAFAHPTVRRVYVGQGHLPASGSTLTVPDGVEVLGTPDAEGRRGPWVEDAELELALEAVQEQPDCGRLEESYGADFAAVGSLPALLARLRSAGLVTMDGPRIRLTTAGRVLRNLEPLRAPRAPPAPSDLGRWVLWAEARQSEGEASSVPIKSLRGHIHWLDACLASAPLQKNIQDTLVSYRRFLLDTLVPAGEHQVHAFDAPGALAEAVETLLDLEDLDREFFPEDNPLAHDGLGALEAALGSPLDSSPARFHLVWGS</sequence>
<accession>A0A511T2W8</accession>
<protein>
    <submittedName>
        <fullName evidence="1">Uncharacterized protein</fullName>
    </submittedName>
</protein>
<dbReference type="OrthoDB" id="5510103at2"/>
<comment type="caution">
    <text evidence="1">The sequence shown here is derived from an EMBL/GenBank/DDBJ whole genome shotgun (WGS) entry which is preliminary data.</text>
</comment>
<evidence type="ECO:0000313" key="1">
    <source>
        <dbReference type="EMBL" id="GEN08237.1"/>
    </source>
</evidence>
<evidence type="ECO:0000313" key="4">
    <source>
        <dbReference type="Proteomes" id="UP000321514"/>
    </source>
</evidence>
<keyword evidence="3" id="KW-1185">Reference proteome</keyword>
<dbReference type="RefSeq" id="WP_074956259.1">
    <property type="nucleotide sequence ID" value="NZ_BJXR01000027.1"/>
</dbReference>
<proteinExistence type="predicted"/>